<accession>A0AB33KU46</accession>
<dbReference type="KEGG" id="stcm:SCMC78_66960"/>
<feature type="region of interest" description="Disordered" evidence="1">
    <location>
        <begin position="61"/>
        <end position="103"/>
    </location>
</feature>
<dbReference type="InterPro" id="IPR046053">
    <property type="entry name" value="DUF6011"/>
</dbReference>
<dbReference type="EMBL" id="AP035884">
    <property type="protein sequence ID" value="BFP56889.1"/>
    <property type="molecule type" value="Genomic_DNA"/>
</dbReference>
<dbReference type="Pfam" id="PF19474">
    <property type="entry name" value="DUF6011"/>
    <property type="match status" value="1"/>
</dbReference>
<feature type="region of interest" description="Disordered" evidence="1">
    <location>
        <begin position="1"/>
        <end position="49"/>
    </location>
</feature>
<protein>
    <recommendedName>
        <fullName evidence="3">Deoxyxylulose-5-phosphate synthase</fullName>
    </recommendedName>
</protein>
<reference evidence="2" key="1">
    <citation type="submission" date="2024-07" db="EMBL/GenBank/DDBJ databases">
        <title>Complete genome sequences of cellulolytic bacteria, Kitasatospora sp. CMC57 and Streptomyces sp. CMC78, isolated from Japanese agricultural soil.</title>
        <authorList>
            <person name="Hashimoto T."/>
            <person name="Ito M."/>
            <person name="Iwamoto M."/>
            <person name="Fukahori D."/>
            <person name="Shoda T."/>
            <person name="Sakoda M."/>
            <person name="Morohoshi T."/>
            <person name="Mitsuboshi M."/>
            <person name="Nishizawa T."/>
        </authorList>
    </citation>
    <scope>NUCLEOTIDE SEQUENCE</scope>
    <source>
        <strain evidence="2">CMC78</strain>
    </source>
</reference>
<sequence length="103" mass="11192">MPNPAERTRAAATQPYWEDQGVDTPETFPEPLPGADGTAARDTAAEQPRGRRLVRCRLCGRPLTGTDSRRAGLGPSCDAKLHPAPPDIRTRRHEVDQDPLPGT</sequence>
<evidence type="ECO:0000313" key="2">
    <source>
        <dbReference type="EMBL" id="BFP56889.1"/>
    </source>
</evidence>
<evidence type="ECO:0008006" key="3">
    <source>
        <dbReference type="Google" id="ProtNLM"/>
    </source>
</evidence>
<name>A0AB33KU46_9ACTN</name>
<organism evidence="2">
    <name type="scientific">Streptomyces sp. CMC78</name>
    <dbReference type="NCBI Taxonomy" id="3231512"/>
    <lineage>
        <taxon>Bacteria</taxon>
        <taxon>Bacillati</taxon>
        <taxon>Actinomycetota</taxon>
        <taxon>Actinomycetes</taxon>
        <taxon>Kitasatosporales</taxon>
        <taxon>Streptomycetaceae</taxon>
        <taxon>Streptomyces</taxon>
    </lineage>
</organism>
<proteinExistence type="predicted"/>
<gene>
    <name evidence="2" type="ORF">SCMC78_66960</name>
</gene>
<evidence type="ECO:0000256" key="1">
    <source>
        <dbReference type="SAM" id="MobiDB-lite"/>
    </source>
</evidence>
<dbReference type="AlphaFoldDB" id="A0AB33KU46"/>